<reference evidence="1 2" key="1">
    <citation type="submission" date="2020-07" db="EMBL/GenBank/DDBJ databases">
        <title>Mycobacterium kansasii (former subtype) with zoonotic potential isolated from diseased indoor pet cat, Japan.</title>
        <authorList>
            <person name="Fukano H."/>
            <person name="Terazono T."/>
            <person name="Hoshino Y."/>
        </authorList>
    </citation>
    <scope>NUCLEOTIDE SEQUENCE [LARGE SCALE GENOMIC DNA]</scope>
    <source>
        <strain evidence="1 2">Kuro-I</strain>
    </source>
</reference>
<accession>A0A7G1ICM9</accession>
<evidence type="ECO:0000313" key="2">
    <source>
        <dbReference type="Proteomes" id="UP000516380"/>
    </source>
</evidence>
<evidence type="ECO:0000313" key="1">
    <source>
        <dbReference type="EMBL" id="BCI88856.1"/>
    </source>
</evidence>
<gene>
    <name evidence="1" type="ORF">NIIDMKKI_40620</name>
</gene>
<protein>
    <recommendedName>
        <fullName evidence="3">Trehalose-2-sulfate acyltransferase papA2 domain protein</fullName>
    </recommendedName>
</protein>
<dbReference type="Proteomes" id="UP000516380">
    <property type="component" value="Chromosome"/>
</dbReference>
<proteinExistence type="predicted"/>
<keyword evidence="2" id="KW-1185">Reference proteome</keyword>
<organism evidence="1 2">
    <name type="scientific">Mycobacterium kansasii</name>
    <dbReference type="NCBI Taxonomy" id="1768"/>
    <lineage>
        <taxon>Bacteria</taxon>
        <taxon>Bacillati</taxon>
        <taxon>Actinomycetota</taxon>
        <taxon>Actinomycetes</taxon>
        <taxon>Mycobacteriales</taxon>
        <taxon>Mycobacteriaceae</taxon>
        <taxon>Mycobacterium</taxon>
    </lineage>
</organism>
<name>A0A7G1ICM9_MYCKA</name>
<sequence length="106" mass="11698">MLSFLDAGVPPLSAVFAPHIRTANTRVFSDGRIAARVCMWVNRFHEETTVTASFPDSPIAHESVRRYLDAMKSVYVRVAEGRSDIRQRRATALSFSGNGNDGLFPG</sequence>
<dbReference type="EMBL" id="AP023343">
    <property type="protein sequence ID" value="BCI88856.1"/>
    <property type="molecule type" value="Genomic_DNA"/>
</dbReference>
<dbReference type="AlphaFoldDB" id="A0A7G1ICM9"/>
<evidence type="ECO:0008006" key="3">
    <source>
        <dbReference type="Google" id="ProtNLM"/>
    </source>
</evidence>